<evidence type="ECO:0000313" key="3">
    <source>
        <dbReference type="EMBL" id="GGC89159.1"/>
    </source>
</evidence>
<name>A0A916XPC7_9BURK</name>
<dbReference type="InterPro" id="IPR001638">
    <property type="entry name" value="Solute-binding_3/MltF_N"/>
</dbReference>
<keyword evidence="4" id="KW-1185">Reference proteome</keyword>
<keyword evidence="1" id="KW-0732">Signal</keyword>
<dbReference type="EMBL" id="BMED01000004">
    <property type="protein sequence ID" value="GGC89159.1"/>
    <property type="molecule type" value="Genomic_DNA"/>
</dbReference>
<accession>A0A916XPC7</accession>
<evidence type="ECO:0000313" key="4">
    <source>
        <dbReference type="Proteomes" id="UP000637423"/>
    </source>
</evidence>
<comment type="caution">
    <text evidence="3">The sequence shown here is derived from an EMBL/GenBank/DDBJ whole genome shotgun (WGS) entry which is preliminary data.</text>
</comment>
<reference evidence="3" key="2">
    <citation type="submission" date="2020-09" db="EMBL/GenBank/DDBJ databases">
        <authorList>
            <person name="Sun Q."/>
            <person name="Zhou Y."/>
        </authorList>
    </citation>
    <scope>NUCLEOTIDE SEQUENCE</scope>
    <source>
        <strain evidence="3">CGMCC 1.10998</strain>
    </source>
</reference>
<dbReference type="Pfam" id="PF00497">
    <property type="entry name" value="SBP_bac_3"/>
    <property type="match status" value="1"/>
</dbReference>
<gene>
    <name evidence="3" type="ORF">GCM10011396_40460</name>
</gene>
<evidence type="ECO:0000256" key="1">
    <source>
        <dbReference type="ARBA" id="ARBA00022729"/>
    </source>
</evidence>
<protein>
    <recommendedName>
        <fullName evidence="2">Solute-binding protein family 3/N-terminal domain-containing protein</fullName>
    </recommendedName>
</protein>
<dbReference type="SUPFAM" id="SSF53850">
    <property type="entry name" value="Periplasmic binding protein-like II"/>
    <property type="match status" value="1"/>
</dbReference>
<feature type="domain" description="Solute-binding protein family 3/N-terminal" evidence="2">
    <location>
        <begin position="7"/>
        <end position="220"/>
    </location>
</feature>
<sequence length="238" mass="25884">MIVVDEAGGAVSGIYPDLLRAAGSRMGCEFVFPVMPRARAELMMQTAKADLLVAAVKSEDRSAWGKFVPLMGTEWMLISSRSDTPPASVQELLDRPGVKLNAVRGFNYGPAYLAMLARLEKQGKLEYVKDTQTIVRKMQMGRADYAYMPSITFAGEVAALGLKNGFGKSVHYTRLAGIPPSETGVYISNAVSKSDAAQIETALMQMRANGDLLARLRDFFTPEEMSSNYALPGNKGSR</sequence>
<dbReference type="PANTHER" id="PTHR35936">
    <property type="entry name" value="MEMBRANE-BOUND LYTIC MUREIN TRANSGLYCOSYLASE F"/>
    <property type="match status" value="1"/>
</dbReference>
<reference evidence="3" key="1">
    <citation type="journal article" date="2014" name="Int. J. Syst. Evol. Microbiol.">
        <title>Complete genome sequence of Corynebacterium casei LMG S-19264T (=DSM 44701T), isolated from a smear-ripened cheese.</title>
        <authorList>
            <consortium name="US DOE Joint Genome Institute (JGI-PGF)"/>
            <person name="Walter F."/>
            <person name="Albersmeier A."/>
            <person name="Kalinowski J."/>
            <person name="Ruckert C."/>
        </authorList>
    </citation>
    <scope>NUCLEOTIDE SEQUENCE</scope>
    <source>
        <strain evidence="3">CGMCC 1.10998</strain>
    </source>
</reference>
<dbReference type="AlphaFoldDB" id="A0A916XPC7"/>
<proteinExistence type="predicted"/>
<dbReference type="Gene3D" id="3.40.190.10">
    <property type="entry name" value="Periplasmic binding protein-like II"/>
    <property type="match status" value="2"/>
</dbReference>
<organism evidence="3 4">
    <name type="scientific">Undibacterium terreum</name>
    <dbReference type="NCBI Taxonomy" id="1224302"/>
    <lineage>
        <taxon>Bacteria</taxon>
        <taxon>Pseudomonadati</taxon>
        <taxon>Pseudomonadota</taxon>
        <taxon>Betaproteobacteria</taxon>
        <taxon>Burkholderiales</taxon>
        <taxon>Oxalobacteraceae</taxon>
        <taxon>Undibacterium</taxon>
    </lineage>
</organism>
<evidence type="ECO:0000259" key="2">
    <source>
        <dbReference type="Pfam" id="PF00497"/>
    </source>
</evidence>
<dbReference type="PANTHER" id="PTHR35936:SF25">
    <property type="entry name" value="ABC TRANSPORTER SUBSTRATE-BINDING PROTEIN"/>
    <property type="match status" value="1"/>
</dbReference>
<dbReference type="Proteomes" id="UP000637423">
    <property type="component" value="Unassembled WGS sequence"/>
</dbReference>